<dbReference type="AlphaFoldDB" id="A0A4S8MAW7"/>
<feature type="region of interest" description="Disordered" evidence="1">
    <location>
        <begin position="9"/>
        <end position="49"/>
    </location>
</feature>
<reference evidence="3 4" key="1">
    <citation type="journal article" date="2019" name="Nat. Ecol. Evol.">
        <title>Megaphylogeny resolves global patterns of mushroom evolution.</title>
        <authorList>
            <person name="Varga T."/>
            <person name="Krizsan K."/>
            <person name="Foldi C."/>
            <person name="Dima B."/>
            <person name="Sanchez-Garcia M."/>
            <person name="Sanchez-Ramirez S."/>
            <person name="Szollosi G.J."/>
            <person name="Szarkandi J.G."/>
            <person name="Papp V."/>
            <person name="Albert L."/>
            <person name="Andreopoulos W."/>
            <person name="Angelini C."/>
            <person name="Antonin V."/>
            <person name="Barry K.W."/>
            <person name="Bougher N.L."/>
            <person name="Buchanan P."/>
            <person name="Buyck B."/>
            <person name="Bense V."/>
            <person name="Catcheside P."/>
            <person name="Chovatia M."/>
            <person name="Cooper J."/>
            <person name="Damon W."/>
            <person name="Desjardin D."/>
            <person name="Finy P."/>
            <person name="Geml J."/>
            <person name="Haridas S."/>
            <person name="Hughes K."/>
            <person name="Justo A."/>
            <person name="Karasinski D."/>
            <person name="Kautmanova I."/>
            <person name="Kiss B."/>
            <person name="Kocsube S."/>
            <person name="Kotiranta H."/>
            <person name="LaButti K.M."/>
            <person name="Lechner B.E."/>
            <person name="Liimatainen K."/>
            <person name="Lipzen A."/>
            <person name="Lukacs Z."/>
            <person name="Mihaltcheva S."/>
            <person name="Morgado L.N."/>
            <person name="Niskanen T."/>
            <person name="Noordeloos M.E."/>
            <person name="Ohm R.A."/>
            <person name="Ortiz-Santana B."/>
            <person name="Ovrebo C."/>
            <person name="Racz N."/>
            <person name="Riley R."/>
            <person name="Savchenko A."/>
            <person name="Shiryaev A."/>
            <person name="Soop K."/>
            <person name="Spirin V."/>
            <person name="Szebenyi C."/>
            <person name="Tomsovsky M."/>
            <person name="Tulloss R.E."/>
            <person name="Uehling J."/>
            <person name="Grigoriev I.V."/>
            <person name="Vagvolgyi C."/>
            <person name="Papp T."/>
            <person name="Martin F.M."/>
            <person name="Miettinen O."/>
            <person name="Hibbett D.S."/>
            <person name="Nagy L.G."/>
        </authorList>
    </citation>
    <scope>NUCLEOTIDE SEQUENCE [LARGE SCALE GENOMIC DNA]</scope>
    <source>
        <strain evidence="3 4">CBS 962.96</strain>
    </source>
</reference>
<evidence type="ECO:0000313" key="3">
    <source>
        <dbReference type="EMBL" id="THU99549.1"/>
    </source>
</evidence>
<sequence>MPPRVRFVDDTDNQVFRYSPNSPTSTSSTLSSSPGPVTPPSPLTVTLPSTSASTATKSVLSFHADLRLNPRLACRFDLSVDPRTLPFFRTGEHFASIQDEDATIPPTRCLEVWCRWLPSVIDITPSTGQYVTVQDVVYGLYDALRTKISDSQYQLCTDPKKFPGIRPEVDNAFKARCDKLMERNVGEAEKERRKGRRLVDMLRGQNVFYGLSIDPGTGFVKFSVRKT</sequence>
<dbReference type="Proteomes" id="UP000297245">
    <property type="component" value="Unassembled WGS sequence"/>
</dbReference>
<evidence type="ECO:0000313" key="4">
    <source>
        <dbReference type="Proteomes" id="UP000297245"/>
    </source>
</evidence>
<feature type="compositionally biased region" description="Low complexity" evidence="1">
    <location>
        <begin position="19"/>
        <end position="35"/>
    </location>
</feature>
<dbReference type="EMBL" id="ML179117">
    <property type="protein sequence ID" value="THU99549.1"/>
    <property type="molecule type" value="Genomic_DNA"/>
</dbReference>
<gene>
    <name evidence="3" type="ORF">K435DRAFT_490602</name>
</gene>
<dbReference type="Pfam" id="PF20415">
    <property type="entry name" value="DUF6699"/>
    <property type="match status" value="1"/>
</dbReference>
<name>A0A4S8MAW7_DENBC</name>
<evidence type="ECO:0000259" key="2">
    <source>
        <dbReference type="Pfam" id="PF20415"/>
    </source>
</evidence>
<dbReference type="InterPro" id="IPR046522">
    <property type="entry name" value="DUF6699"/>
</dbReference>
<evidence type="ECO:0000256" key="1">
    <source>
        <dbReference type="SAM" id="MobiDB-lite"/>
    </source>
</evidence>
<feature type="domain" description="DUF6699" evidence="2">
    <location>
        <begin position="75"/>
        <end position="212"/>
    </location>
</feature>
<proteinExistence type="predicted"/>
<accession>A0A4S8MAW7</accession>
<dbReference type="OrthoDB" id="3144234at2759"/>
<keyword evidence="4" id="KW-1185">Reference proteome</keyword>
<organism evidence="3 4">
    <name type="scientific">Dendrothele bispora (strain CBS 962.96)</name>
    <dbReference type="NCBI Taxonomy" id="1314807"/>
    <lineage>
        <taxon>Eukaryota</taxon>
        <taxon>Fungi</taxon>
        <taxon>Dikarya</taxon>
        <taxon>Basidiomycota</taxon>
        <taxon>Agaricomycotina</taxon>
        <taxon>Agaricomycetes</taxon>
        <taxon>Agaricomycetidae</taxon>
        <taxon>Agaricales</taxon>
        <taxon>Agaricales incertae sedis</taxon>
        <taxon>Dendrothele</taxon>
    </lineage>
</organism>
<protein>
    <recommendedName>
        <fullName evidence="2">DUF6699 domain-containing protein</fullName>
    </recommendedName>
</protein>